<accession>A0A543BZH6</accession>
<dbReference type="RefSeq" id="WP_141962294.1">
    <property type="nucleotide sequence ID" value="NZ_VFOZ01000002.1"/>
</dbReference>
<reference evidence="3 4" key="1">
    <citation type="submission" date="2019-06" db="EMBL/GenBank/DDBJ databases">
        <title>Sequencing the genomes of 1000 actinobacteria strains.</title>
        <authorList>
            <person name="Klenk H.-P."/>
        </authorList>
    </citation>
    <scope>NUCLEOTIDE SEQUENCE [LARGE SCALE GENOMIC DNA]</scope>
    <source>
        <strain evidence="3 4">DSM 102200</strain>
    </source>
</reference>
<comment type="catalytic activity">
    <reaction evidence="2">
        <text>oxidized coenzyme F420-(gamma-L-Glu)(n) + a quinol + H(+) = reduced coenzyme F420-(gamma-L-Glu)(n) + a quinone</text>
        <dbReference type="Rhea" id="RHEA:39663"/>
        <dbReference type="Rhea" id="RHEA-COMP:12939"/>
        <dbReference type="Rhea" id="RHEA-COMP:14378"/>
        <dbReference type="ChEBI" id="CHEBI:15378"/>
        <dbReference type="ChEBI" id="CHEBI:24646"/>
        <dbReference type="ChEBI" id="CHEBI:132124"/>
        <dbReference type="ChEBI" id="CHEBI:133980"/>
        <dbReference type="ChEBI" id="CHEBI:139511"/>
    </reaction>
</comment>
<dbReference type="Pfam" id="PF04075">
    <property type="entry name" value="F420H2_quin_red"/>
    <property type="match status" value="1"/>
</dbReference>
<name>A0A543BZH6_9ACTN</name>
<dbReference type="EMBL" id="VFOZ01000002">
    <property type="protein sequence ID" value="TQL90231.1"/>
    <property type="molecule type" value="Genomic_DNA"/>
</dbReference>
<organism evidence="3 4">
    <name type="scientific">Actinoallomurus bryophytorum</name>
    <dbReference type="NCBI Taxonomy" id="1490222"/>
    <lineage>
        <taxon>Bacteria</taxon>
        <taxon>Bacillati</taxon>
        <taxon>Actinomycetota</taxon>
        <taxon>Actinomycetes</taxon>
        <taxon>Streptosporangiales</taxon>
        <taxon>Thermomonosporaceae</taxon>
        <taxon>Actinoallomurus</taxon>
    </lineage>
</organism>
<keyword evidence="4" id="KW-1185">Reference proteome</keyword>
<dbReference type="GO" id="GO:0016491">
    <property type="term" value="F:oxidoreductase activity"/>
    <property type="evidence" value="ECO:0007669"/>
    <property type="project" value="InterPro"/>
</dbReference>
<gene>
    <name evidence="3" type="ORF">FB559_7524</name>
</gene>
<dbReference type="Gene3D" id="2.30.110.10">
    <property type="entry name" value="Electron Transport, Fmn-binding Protein, Chain A"/>
    <property type="match status" value="1"/>
</dbReference>
<evidence type="ECO:0000313" key="3">
    <source>
        <dbReference type="EMBL" id="TQL90231.1"/>
    </source>
</evidence>
<proteinExistence type="inferred from homology"/>
<evidence type="ECO:0000256" key="2">
    <source>
        <dbReference type="ARBA" id="ARBA00049106"/>
    </source>
</evidence>
<evidence type="ECO:0000256" key="1">
    <source>
        <dbReference type="ARBA" id="ARBA00008710"/>
    </source>
</evidence>
<dbReference type="InterPro" id="IPR004378">
    <property type="entry name" value="F420H2_quin_Rdtase"/>
</dbReference>
<dbReference type="PANTHER" id="PTHR39428">
    <property type="entry name" value="F420H(2)-DEPENDENT QUINONE REDUCTASE RV1261C"/>
    <property type="match status" value="1"/>
</dbReference>
<dbReference type="InterPro" id="IPR012349">
    <property type="entry name" value="Split_barrel_FMN-bd"/>
</dbReference>
<dbReference type="GO" id="GO:0005886">
    <property type="term" value="C:plasma membrane"/>
    <property type="evidence" value="ECO:0007669"/>
    <property type="project" value="TreeGrafter"/>
</dbReference>
<dbReference type="GO" id="GO:0070967">
    <property type="term" value="F:coenzyme F420 binding"/>
    <property type="evidence" value="ECO:0007669"/>
    <property type="project" value="TreeGrafter"/>
</dbReference>
<dbReference type="PANTHER" id="PTHR39428:SF3">
    <property type="entry name" value="DEAZAFLAVIN-DEPENDENT NITROREDUCTASE"/>
    <property type="match status" value="1"/>
</dbReference>
<protein>
    <submittedName>
        <fullName evidence="3">Deazaflavin-dependent oxidoreductase (Nitroreductase family)</fullName>
    </submittedName>
</protein>
<dbReference type="Proteomes" id="UP000316096">
    <property type="component" value="Unassembled WGS sequence"/>
</dbReference>
<dbReference type="NCBIfam" id="TIGR00026">
    <property type="entry name" value="hi_GC_TIGR00026"/>
    <property type="match status" value="1"/>
</dbReference>
<sequence length="145" mass="16241">MTSEPNDWNAKTIAEFRANGGQVSGNFEDAPMVLVHHRGRKSGREYVNPMMYLPDDGDGDGDVIYVFATKAGAPSNPDWYYNIVAAGTAVIERGTETYQVQARDLAGEERDRIYAEQARRYPGFAEYARSAEGIRTIPVLEFRRT</sequence>
<comment type="similarity">
    <text evidence="1">Belongs to the F420H(2)-dependent quinone reductase family.</text>
</comment>
<evidence type="ECO:0000313" key="4">
    <source>
        <dbReference type="Proteomes" id="UP000316096"/>
    </source>
</evidence>
<dbReference type="AlphaFoldDB" id="A0A543BZH6"/>
<dbReference type="OrthoDB" id="8225825at2"/>
<comment type="caution">
    <text evidence="3">The sequence shown here is derived from an EMBL/GenBank/DDBJ whole genome shotgun (WGS) entry which is preliminary data.</text>
</comment>